<name>A0ABN8T4F7_9CNID</name>
<evidence type="ECO:0000313" key="2">
    <source>
        <dbReference type="Proteomes" id="UP001159427"/>
    </source>
</evidence>
<evidence type="ECO:0000313" key="1">
    <source>
        <dbReference type="EMBL" id="CAH3199197.1"/>
    </source>
</evidence>
<comment type="caution">
    <text evidence="1">The sequence shown here is derived from an EMBL/GenBank/DDBJ whole genome shotgun (WGS) entry which is preliminary data.</text>
</comment>
<gene>
    <name evidence="1" type="ORF">PEVE_00039131</name>
</gene>
<keyword evidence="2" id="KW-1185">Reference proteome</keyword>
<accession>A0ABN8T4F7</accession>
<dbReference type="EMBL" id="CALNXI010006829">
    <property type="protein sequence ID" value="CAH3199197.1"/>
    <property type="molecule type" value="Genomic_DNA"/>
</dbReference>
<proteinExistence type="predicted"/>
<sequence>MCQKKVQRLGKLPLKGMMSALTEWKHGSQLVCEISLEQQRMLMRCSGSSPGSMLCLCVLISEVLSESTKLSLSRE</sequence>
<organism evidence="1 2">
    <name type="scientific">Porites evermanni</name>
    <dbReference type="NCBI Taxonomy" id="104178"/>
    <lineage>
        <taxon>Eukaryota</taxon>
        <taxon>Metazoa</taxon>
        <taxon>Cnidaria</taxon>
        <taxon>Anthozoa</taxon>
        <taxon>Hexacorallia</taxon>
        <taxon>Scleractinia</taxon>
        <taxon>Fungiina</taxon>
        <taxon>Poritidae</taxon>
        <taxon>Porites</taxon>
    </lineage>
</organism>
<dbReference type="Proteomes" id="UP001159427">
    <property type="component" value="Unassembled WGS sequence"/>
</dbReference>
<reference evidence="1 2" key="1">
    <citation type="submission" date="2022-05" db="EMBL/GenBank/DDBJ databases">
        <authorList>
            <consortium name="Genoscope - CEA"/>
            <person name="William W."/>
        </authorList>
    </citation>
    <scope>NUCLEOTIDE SEQUENCE [LARGE SCALE GENOMIC DNA]</scope>
</reference>
<protein>
    <submittedName>
        <fullName evidence="1">Uncharacterized protein</fullName>
    </submittedName>
</protein>